<evidence type="ECO:0000259" key="4">
    <source>
        <dbReference type="Pfam" id="PF13934"/>
    </source>
</evidence>
<evidence type="ECO:0000256" key="2">
    <source>
        <dbReference type="ARBA" id="ARBA00023242"/>
    </source>
</evidence>
<feature type="compositionally biased region" description="Polar residues" evidence="3">
    <location>
        <begin position="737"/>
        <end position="759"/>
    </location>
</feature>
<gene>
    <name evidence="5" type="ORF">EHS25_006680</name>
</gene>
<feature type="compositionally biased region" description="Low complexity" evidence="3">
    <location>
        <begin position="600"/>
        <end position="619"/>
    </location>
</feature>
<feature type="region of interest" description="Disordered" evidence="3">
    <location>
        <begin position="541"/>
        <end position="759"/>
    </location>
</feature>
<dbReference type="STRING" id="1890683.A0A427YSL9"/>
<evidence type="ECO:0000313" key="5">
    <source>
        <dbReference type="EMBL" id="RSH94026.1"/>
    </source>
</evidence>
<protein>
    <recommendedName>
        <fullName evidence="4">ELYS-like domain-containing protein</fullName>
    </recommendedName>
</protein>
<sequence length="759" mass="81610">MASVEGGYISSTILRHFDLLLTPYTEEYARTIDERRTRYPENKLFFDQLLSFAELEGPALYPPTTPAALRRLLGVIHASSIDRLKKDCFFYYLLRDYDAFPSPTAPPRNGGNHEMGEMDAAAGPSEEKGRAESFARRRCLPKMWRTFMDGYWALDHEMWEDAVDALSDPAITELNFVPSILQIFTTSVSPPSRALSLVHFFLTTTGYLPDSPAETTIQLLAIASTVSLSTAFSFIRSKEDASTRTALRYAVWCWMLGSPSHSGSAGAGAHGVQKRAVEESLHLPLLPEENAHLVHFLSHPPKTVSPQAVSLLHDLVTLRLVHGGQYAESLQLDKELAGSGGKDGDRQRRREMVREFIAILPEAQRRALQIEGEALAGQREKDRSEMANGFVVSEDVDMGGSWIGVSEPPAVVAVAAVRPEVPPIEPASVMATATATATATAQVFAPEPIRSLASSTSLSQLAQTPRSPAPQPPRTTASPFSGPPRFSQGTSTPGSPMRRVLSGSPFTPPTNTISPKGLPIPKPARKIIDDEADLVRAVTRRGKASKRLSVETPAGAVSQDQDELQVQDEDQIQHPDQGQEMMPPPPPPPAVSQNEEAEEAPITPAARRTTRRAPTSAAKAPPPPPSPSTRTRRARQTTAPPQPSPLAMPGSFDAPTSPIRATSAAPGTGARSRMTRSVSRALLDDDIEELRPTPKKARSNRKAREGTAASETTDDGVAAPGPGPTPRRSTRRGGTAQPSEGGSPTPSVAGSVVSTRSAA</sequence>
<dbReference type="AlphaFoldDB" id="A0A427YSL9"/>
<evidence type="ECO:0000313" key="6">
    <source>
        <dbReference type="Proteomes" id="UP000279259"/>
    </source>
</evidence>
<dbReference type="GO" id="GO:0005634">
    <property type="term" value="C:nucleus"/>
    <property type="evidence" value="ECO:0007669"/>
    <property type="project" value="UniProtKB-SubCell"/>
</dbReference>
<feature type="region of interest" description="Disordered" evidence="3">
    <location>
        <begin position="103"/>
        <end position="129"/>
    </location>
</feature>
<evidence type="ECO:0000256" key="1">
    <source>
        <dbReference type="ARBA" id="ARBA00004123"/>
    </source>
</evidence>
<dbReference type="OrthoDB" id="20729at2759"/>
<feature type="compositionally biased region" description="Acidic residues" evidence="3">
    <location>
        <begin position="560"/>
        <end position="570"/>
    </location>
</feature>
<comment type="subcellular location">
    <subcellularLocation>
        <location evidence="1">Nucleus</location>
    </subcellularLocation>
</comment>
<organism evidence="5 6">
    <name type="scientific">Saitozyma podzolica</name>
    <dbReference type="NCBI Taxonomy" id="1890683"/>
    <lineage>
        <taxon>Eukaryota</taxon>
        <taxon>Fungi</taxon>
        <taxon>Dikarya</taxon>
        <taxon>Basidiomycota</taxon>
        <taxon>Agaricomycotina</taxon>
        <taxon>Tremellomycetes</taxon>
        <taxon>Tremellales</taxon>
        <taxon>Trimorphomycetaceae</taxon>
        <taxon>Saitozyma</taxon>
    </lineage>
</organism>
<dbReference type="InterPro" id="IPR025151">
    <property type="entry name" value="ELYS_dom"/>
</dbReference>
<comment type="caution">
    <text evidence="5">The sequence shown here is derived from an EMBL/GenBank/DDBJ whole genome shotgun (WGS) entry which is preliminary data.</text>
</comment>
<dbReference type="Proteomes" id="UP000279259">
    <property type="component" value="Unassembled WGS sequence"/>
</dbReference>
<dbReference type="Pfam" id="PF13934">
    <property type="entry name" value="ELYS"/>
    <property type="match status" value="1"/>
</dbReference>
<keyword evidence="2" id="KW-0539">Nucleus</keyword>
<dbReference type="EMBL" id="RSCD01000003">
    <property type="protein sequence ID" value="RSH94026.1"/>
    <property type="molecule type" value="Genomic_DNA"/>
</dbReference>
<evidence type="ECO:0000256" key="3">
    <source>
        <dbReference type="SAM" id="MobiDB-lite"/>
    </source>
</evidence>
<name>A0A427YSL9_9TREE</name>
<proteinExistence type="predicted"/>
<feature type="compositionally biased region" description="Low complexity" evidence="3">
    <location>
        <begin position="455"/>
        <end position="464"/>
    </location>
</feature>
<feature type="region of interest" description="Disordered" evidence="3">
    <location>
        <begin position="455"/>
        <end position="525"/>
    </location>
</feature>
<keyword evidence="6" id="KW-1185">Reference proteome</keyword>
<accession>A0A427YSL9</accession>
<feature type="domain" description="ELYS-like" evidence="4">
    <location>
        <begin position="43"/>
        <end position="299"/>
    </location>
</feature>
<reference evidence="5 6" key="1">
    <citation type="submission" date="2018-11" db="EMBL/GenBank/DDBJ databases">
        <title>Genome sequence of Saitozyma podzolica DSM 27192.</title>
        <authorList>
            <person name="Aliyu H."/>
            <person name="Gorte O."/>
            <person name="Ochsenreither K."/>
        </authorList>
    </citation>
    <scope>NUCLEOTIDE SEQUENCE [LARGE SCALE GENOMIC DNA]</scope>
    <source>
        <strain evidence="5 6">DSM 27192</strain>
    </source>
</reference>